<dbReference type="GO" id="GO:0005388">
    <property type="term" value="F:P-type calcium transporter activity"/>
    <property type="evidence" value="ECO:0007669"/>
    <property type="project" value="TreeGrafter"/>
</dbReference>
<proteinExistence type="predicted"/>
<reference evidence="4" key="1">
    <citation type="submission" date="2021-08" db="EMBL/GenBank/DDBJ databases">
        <title>WGS assembly of Ceratopteris richardii.</title>
        <authorList>
            <person name="Marchant D.B."/>
            <person name="Chen G."/>
            <person name="Jenkins J."/>
            <person name="Shu S."/>
            <person name="Leebens-Mack J."/>
            <person name="Grimwood J."/>
            <person name="Schmutz J."/>
            <person name="Soltis P."/>
            <person name="Soltis D."/>
            <person name="Chen Z.-H."/>
        </authorList>
    </citation>
    <scope>NUCLEOTIDE SEQUENCE</scope>
    <source>
        <strain evidence="4">Whitten #5841</strain>
        <tissue evidence="4">Leaf</tissue>
    </source>
</reference>
<evidence type="ECO:0000256" key="1">
    <source>
        <dbReference type="ARBA" id="ARBA00022842"/>
    </source>
</evidence>
<feature type="domain" description="P-type ATPase A" evidence="3">
    <location>
        <begin position="161"/>
        <end position="259"/>
    </location>
</feature>
<dbReference type="InterPro" id="IPR059000">
    <property type="entry name" value="ATPase_P-type_domA"/>
</dbReference>
<dbReference type="SUPFAM" id="SSF81653">
    <property type="entry name" value="Calcium ATPase, transduction domain A"/>
    <property type="match status" value="1"/>
</dbReference>
<evidence type="ECO:0000313" key="5">
    <source>
        <dbReference type="Proteomes" id="UP000825935"/>
    </source>
</evidence>
<keyword evidence="2" id="KW-0472">Membrane</keyword>
<dbReference type="Pfam" id="PF00122">
    <property type="entry name" value="E1-E2_ATPase"/>
    <property type="match status" value="1"/>
</dbReference>
<sequence>MAQDRKKFKVPVPVKQGGRFKITADVLKSLPGNYDLYKECGCLEGIINKIDVCELESGISGSERDIKERTVTFGVNKYDEIPVPVCGFWVFVWEALRNLTLDGLVICAVLSLAVGIPTEGIVTGWYDGVGIIVSILIVVLLSAYSDYRQCPLQELDKEKNEVKVSVIRGGVRMAIYKHEVVVGDILVLSTGDQVAADGIYIHGTSLTIDQSSLTGKSKELYPSAAKPFILSGTVVQYGEGRMLVTAVGMNTKLGNVMAELSKAGHRETPLPVPRNVGATAVRKIVLQFALIGFLVLIIRFLIIRLFLIIRFLCL</sequence>
<keyword evidence="2" id="KW-0812">Transmembrane</keyword>
<dbReference type="SUPFAM" id="SSF81665">
    <property type="entry name" value="Calcium ATPase, transmembrane domain M"/>
    <property type="match status" value="1"/>
</dbReference>
<dbReference type="InterPro" id="IPR023298">
    <property type="entry name" value="ATPase_P-typ_TM_dom_sf"/>
</dbReference>
<evidence type="ECO:0000313" key="4">
    <source>
        <dbReference type="EMBL" id="KAH7287475.1"/>
    </source>
</evidence>
<organism evidence="4 5">
    <name type="scientific">Ceratopteris richardii</name>
    <name type="common">Triangle waterfern</name>
    <dbReference type="NCBI Taxonomy" id="49495"/>
    <lineage>
        <taxon>Eukaryota</taxon>
        <taxon>Viridiplantae</taxon>
        <taxon>Streptophyta</taxon>
        <taxon>Embryophyta</taxon>
        <taxon>Tracheophyta</taxon>
        <taxon>Polypodiopsida</taxon>
        <taxon>Polypodiidae</taxon>
        <taxon>Polypodiales</taxon>
        <taxon>Pteridineae</taxon>
        <taxon>Pteridaceae</taxon>
        <taxon>Parkerioideae</taxon>
        <taxon>Ceratopteris</taxon>
    </lineage>
</organism>
<dbReference type="AlphaFoldDB" id="A0A8T2QVL3"/>
<dbReference type="GO" id="GO:0005886">
    <property type="term" value="C:plasma membrane"/>
    <property type="evidence" value="ECO:0007669"/>
    <property type="project" value="TreeGrafter"/>
</dbReference>
<gene>
    <name evidence="4" type="ORF">KP509_32G057800</name>
</gene>
<dbReference type="Gene3D" id="1.20.1110.10">
    <property type="entry name" value="Calcium-transporting ATPase, transmembrane domain"/>
    <property type="match status" value="1"/>
</dbReference>
<dbReference type="PANTHER" id="PTHR24093:SF462">
    <property type="entry name" value="CALCIUM-TRANSPORTING ATPASE 11, PLASMA MEMBRANE-TYPE-RELATED"/>
    <property type="match status" value="1"/>
</dbReference>
<feature type="transmembrane region" description="Helical" evidence="2">
    <location>
        <begin position="124"/>
        <end position="144"/>
    </location>
</feature>
<name>A0A8T2QVL3_CERRI</name>
<dbReference type="PANTHER" id="PTHR24093">
    <property type="entry name" value="CATION TRANSPORTING ATPASE"/>
    <property type="match status" value="1"/>
</dbReference>
<keyword evidence="5" id="KW-1185">Reference proteome</keyword>
<comment type="caution">
    <text evidence="4">The sequence shown here is derived from an EMBL/GenBank/DDBJ whole genome shotgun (WGS) entry which is preliminary data.</text>
</comment>
<accession>A0A8T2QVL3</accession>
<dbReference type="InterPro" id="IPR008250">
    <property type="entry name" value="ATPase_P-typ_transduc_dom_A_sf"/>
</dbReference>
<keyword evidence="1" id="KW-0460">Magnesium</keyword>
<evidence type="ECO:0000256" key="2">
    <source>
        <dbReference type="SAM" id="Phobius"/>
    </source>
</evidence>
<dbReference type="Proteomes" id="UP000825935">
    <property type="component" value="Chromosome 32"/>
</dbReference>
<feature type="transmembrane region" description="Helical" evidence="2">
    <location>
        <begin position="284"/>
        <end position="309"/>
    </location>
</feature>
<dbReference type="Gene3D" id="2.70.150.10">
    <property type="entry name" value="Calcium-transporting ATPase, cytoplasmic transduction domain A"/>
    <property type="match status" value="1"/>
</dbReference>
<keyword evidence="2" id="KW-1133">Transmembrane helix</keyword>
<evidence type="ECO:0000259" key="3">
    <source>
        <dbReference type="Pfam" id="PF00122"/>
    </source>
</evidence>
<protein>
    <recommendedName>
        <fullName evidence="3">P-type ATPase A domain-containing protein</fullName>
    </recommendedName>
</protein>
<dbReference type="OMA" id="MAIYKHE"/>
<dbReference type="EMBL" id="CM035437">
    <property type="protein sequence ID" value="KAH7287475.1"/>
    <property type="molecule type" value="Genomic_DNA"/>
</dbReference>
<feature type="transmembrane region" description="Helical" evidence="2">
    <location>
        <begin position="99"/>
        <end position="118"/>
    </location>
</feature>
<dbReference type="OrthoDB" id="3352408at2759"/>